<evidence type="ECO:0000259" key="1">
    <source>
        <dbReference type="Pfam" id="PF13460"/>
    </source>
</evidence>
<sequence length="284" mass="30376">MSGLKVGICGCGWLGQPLASHLLGAGHHVVGTKREPASAQALSETLATTVVPFDVMSPDYHQAAPLLEADIVVINIAAGRRHADFDLYRDAMCAFIDRLAQAGVEHVLFISTTSVYGELQGQVTEHTATAATTASGKAHEHIEAHLRETYGEKGTIMRLAGLIGGTRHPSTMLAGRQGLSGGNEPVNLIHRSDVMAAISAIIHQRQWGHTFHLCAELHPAKSVYYGWAAREMGLTPPEYQPSAGDGKWIDASQTLAQLGLNLRYASPYQMIADGQVTSDDPAPK</sequence>
<evidence type="ECO:0000313" key="3">
    <source>
        <dbReference type="Proteomes" id="UP001164748"/>
    </source>
</evidence>
<dbReference type="Pfam" id="PF13460">
    <property type="entry name" value="NAD_binding_10"/>
    <property type="match status" value="1"/>
</dbReference>
<dbReference type="GO" id="GO:0004029">
    <property type="term" value="F:aldehyde dehydrogenase (NAD+) activity"/>
    <property type="evidence" value="ECO:0007669"/>
    <property type="project" value="TreeGrafter"/>
</dbReference>
<proteinExistence type="predicted"/>
<feature type="domain" description="NAD(P)-binding" evidence="1">
    <location>
        <begin position="12"/>
        <end position="204"/>
    </location>
</feature>
<dbReference type="InterPro" id="IPR016040">
    <property type="entry name" value="NAD(P)-bd_dom"/>
</dbReference>
<dbReference type="Gene3D" id="3.40.50.720">
    <property type="entry name" value="NAD(P)-binding Rossmann-like Domain"/>
    <property type="match status" value="1"/>
</dbReference>
<dbReference type="AlphaFoldDB" id="A0AA47KMY2"/>
<name>A0AA47KMY2_9GAMM</name>
<dbReference type="GO" id="GO:0005737">
    <property type="term" value="C:cytoplasm"/>
    <property type="evidence" value="ECO:0007669"/>
    <property type="project" value="TreeGrafter"/>
</dbReference>
<accession>A0AA47KMY2</accession>
<dbReference type="Proteomes" id="UP001164748">
    <property type="component" value="Chromosome"/>
</dbReference>
<dbReference type="InterPro" id="IPR051783">
    <property type="entry name" value="NAD(P)-dependent_oxidoreduct"/>
</dbReference>
<dbReference type="RefSeq" id="WP_269579708.1">
    <property type="nucleotide sequence ID" value="NZ_CP114588.1"/>
</dbReference>
<dbReference type="PANTHER" id="PTHR48079:SF6">
    <property type="entry name" value="NAD(P)-BINDING DOMAIN-CONTAINING PROTEIN-RELATED"/>
    <property type="match status" value="1"/>
</dbReference>
<dbReference type="InterPro" id="IPR036291">
    <property type="entry name" value="NAD(P)-bd_dom_sf"/>
</dbReference>
<organism evidence="2 3">
    <name type="scientific">Salinivibrio kushneri</name>
    <dbReference type="NCBI Taxonomy" id="1908198"/>
    <lineage>
        <taxon>Bacteria</taxon>
        <taxon>Pseudomonadati</taxon>
        <taxon>Pseudomonadota</taxon>
        <taxon>Gammaproteobacteria</taxon>
        <taxon>Vibrionales</taxon>
        <taxon>Vibrionaceae</taxon>
        <taxon>Salinivibrio</taxon>
    </lineage>
</organism>
<gene>
    <name evidence="2" type="ORF">N8M53_05055</name>
</gene>
<reference evidence="2" key="1">
    <citation type="submission" date="2022-09" db="EMBL/GenBank/DDBJ databases">
        <authorList>
            <person name="Li Z.-J."/>
        </authorList>
    </citation>
    <scope>NUCLEOTIDE SEQUENCE</scope>
    <source>
        <strain evidence="2">TGB11</strain>
    </source>
</reference>
<dbReference type="SUPFAM" id="SSF51735">
    <property type="entry name" value="NAD(P)-binding Rossmann-fold domains"/>
    <property type="match status" value="1"/>
</dbReference>
<dbReference type="EMBL" id="CP114588">
    <property type="protein sequence ID" value="WBA09567.1"/>
    <property type="molecule type" value="Genomic_DNA"/>
</dbReference>
<dbReference type="PANTHER" id="PTHR48079">
    <property type="entry name" value="PROTEIN YEEZ"/>
    <property type="match status" value="1"/>
</dbReference>
<evidence type="ECO:0000313" key="2">
    <source>
        <dbReference type="EMBL" id="WBA09567.1"/>
    </source>
</evidence>
<protein>
    <submittedName>
        <fullName evidence="2">NAD(P)H-binding protein</fullName>
    </submittedName>
</protein>